<dbReference type="EMBL" id="CM055094">
    <property type="protein sequence ID" value="KAJ7563421.1"/>
    <property type="molecule type" value="Genomic_DNA"/>
</dbReference>
<sequence>MAAGMLSAGSKVAPVPSPPAAFHECWSDPSGCSGHSSSSAKGASGSVPLRSSSTCVGMAHMEIRPLILRFPPNFVRQLSIKARRNCGNIGVAQVAAARATQEYTPDLVAAYPSNGAAAASAATSLDVAISSSSLSDSPPPDVDSSVLNIATTLIASSPFFACEKAKPRSTSTLAVHGGERLGRPKVADALATPIVQTSTYTFQNTAELIAFQEGSFGSFEYGRYGNPTTHVAESKISALEGAETTLLSASGMCATTTMLLALVPAGGHIVTTTDCYRRTRQFIHTVLPKMGITATVIDPADVFSLECTLDQNNVSLYFSESPTNPYLRCIDIPRISELCHRKGALVCIDGTFATPINQQALALGADIVLNSATKYIAGHNDVLAGSVSGSRDVIDVVRKLHNILGGVIDPNAAYLILRGMKTLHLRVKQQNITALKLARALEEHSMICRVYYPGLESHPEHKVAKKQMSGFGGVISFEIAGDLEVTSKFIDGLRIPYIAPSLGGCESLVEQPTIISYWDQSPAQRALFGIKDNLVRFSCGIEDYDDIHADVMQSLAAL</sequence>
<accession>A0ACC2EAD0</accession>
<organism evidence="1 2">
    <name type="scientific">Diphasiastrum complanatum</name>
    <name type="common">Issler's clubmoss</name>
    <name type="synonym">Lycopodium complanatum</name>
    <dbReference type="NCBI Taxonomy" id="34168"/>
    <lineage>
        <taxon>Eukaryota</taxon>
        <taxon>Viridiplantae</taxon>
        <taxon>Streptophyta</taxon>
        <taxon>Embryophyta</taxon>
        <taxon>Tracheophyta</taxon>
        <taxon>Lycopodiopsida</taxon>
        <taxon>Lycopodiales</taxon>
        <taxon>Lycopodiaceae</taxon>
        <taxon>Lycopodioideae</taxon>
        <taxon>Diphasiastrum</taxon>
    </lineage>
</organism>
<evidence type="ECO:0000313" key="1">
    <source>
        <dbReference type="EMBL" id="KAJ7563421.1"/>
    </source>
</evidence>
<evidence type="ECO:0000313" key="2">
    <source>
        <dbReference type="Proteomes" id="UP001162992"/>
    </source>
</evidence>
<dbReference type="Proteomes" id="UP001162992">
    <property type="component" value="Chromosome 3"/>
</dbReference>
<proteinExistence type="predicted"/>
<comment type="caution">
    <text evidence="1">The sequence shown here is derived from an EMBL/GenBank/DDBJ whole genome shotgun (WGS) entry which is preliminary data.</text>
</comment>
<keyword evidence="2" id="KW-1185">Reference proteome</keyword>
<gene>
    <name evidence="1" type="ORF">O6H91_03G109500</name>
</gene>
<reference evidence="2" key="1">
    <citation type="journal article" date="2024" name="Proc. Natl. Acad. Sci. U.S.A.">
        <title>Extraordinary preservation of gene collinearity over three hundred million years revealed in homosporous lycophytes.</title>
        <authorList>
            <person name="Li C."/>
            <person name="Wickell D."/>
            <person name="Kuo L.Y."/>
            <person name="Chen X."/>
            <person name="Nie B."/>
            <person name="Liao X."/>
            <person name="Peng D."/>
            <person name="Ji J."/>
            <person name="Jenkins J."/>
            <person name="Williams M."/>
            <person name="Shu S."/>
            <person name="Plott C."/>
            <person name="Barry K."/>
            <person name="Rajasekar S."/>
            <person name="Grimwood J."/>
            <person name="Han X."/>
            <person name="Sun S."/>
            <person name="Hou Z."/>
            <person name="He W."/>
            <person name="Dai G."/>
            <person name="Sun C."/>
            <person name="Schmutz J."/>
            <person name="Leebens-Mack J.H."/>
            <person name="Li F.W."/>
            <person name="Wang L."/>
        </authorList>
    </citation>
    <scope>NUCLEOTIDE SEQUENCE [LARGE SCALE GENOMIC DNA]</scope>
    <source>
        <strain evidence="2">cv. PW_Plant_1</strain>
    </source>
</reference>
<protein>
    <submittedName>
        <fullName evidence="1">Uncharacterized protein</fullName>
    </submittedName>
</protein>
<name>A0ACC2EAD0_DIPCM</name>